<comment type="caution">
    <text evidence="1">The sequence shown here is derived from an EMBL/GenBank/DDBJ whole genome shotgun (WGS) entry which is preliminary data.</text>
</comment>
<evidence type="ECO:0000313" key="2">
    <source>
        <dbReference type="Proteomes" id="UP000789525"/>
    </source>
</evidence>
<reference evidence="1" key="1">
    <citation type="submission" date="2021-06" db="EMBL/GenBank/DDBJ databases">
        <authorList>
            <person name="Kallberg Y."/>
            <person name="Tangrot J."/>
            <person name="Rosling A."/>
        </authorList>
    </citation>
    <scope>NUCLEOTIDE SEQUENCE</scope>
    <source>
        <strain evidence="1">CL356</strain>
    </source>
</reference>
<protein>
    <submittedName>
        <fullName evidence="1">12160_t:CDS:1</fullName>
    </submittedName>
</protein>
<dbReference type="Proteomes" id="UP000789525">
    <property type="component" value="Unassembled WGS sequence"/>
</dbReference>
<evidence type="ECO:0000313" key="1">
    <source>
        <dbReference type="EMBL" id="CAG8778062.1"/>
    </source>
</evidence>
<organism evidence="1 2">
    <name type="scientific">Acaulospora colombiana</name>
    <dbReference type="NCBI Taxonomy" id="27376"/>
    <lineage>
        <taxon>Eukaryota</taxon>
        <taxon>Fungi</taxon>
        <taxon>Fungi incertae sedis</taxon>
        <taxon>Mucoromycota</taxon>
        <taxon>Glomeromycotina</taxon>
        <taxon>Glomeromycetes</taxon>
        <taxon>Diversisporales</taxon>
        <taxon>Acaulosporaceae</taxon>
        <taxon>Acaulospora</taxon>
    </lineage>
</organism>
<gene>
    <name evidence="1" type="ORF">ACOLOM_LOCUS14194</name>
</gene>
<proteinExistence type="predicted"/>
<dbReference type="EMBL" id="CAJVPT010069466">
    <property type="protein sequence ID" value="CAG8778062.1"/>
    <property type="molecule type" value="Genomic_DNA"/>
</dbReference>
<keyword evidence="2" id="KW-1185">Reference proteome</keyword>
<sequence length="62" mass="6833">SDLNPMNNVSIQNHLGRSIALHYMSKENYVGSLWVAGWLGRVAGAHLSGASTPQLHHRARRV</sequence>
<accession>A0ACA9R692</accession>
<feature type="non-terminal residue" evidence="1">
    <location>
        <position position="62"/>
    </location>
</feature>
<name>A0ACA9R692_9GLOM</name>
<feature type="non-terminal residue" evidence="1">
    <location>
        <position position="1"/>
    </location>
</feature>